<evidence type="ECO:0000259" key="1">
    <source>
        <dbReference type="SMART" id="SM00382"/>
    </source>
</evidence>
<feature type="domain" description="AAA+ ATPase" evidence="1">
    <location>
        <begin position="68"/>
        <end position="224"/>
    </location>
</feature>
<dbReference type="EMBL" id="JAGEPA010000001">
    <property type="protein sequence ID" value="MBO1428970.1"/>
    <property type="molecule type" value="Genomic_DNA"/>
</dbReference>
<sequence length="356" mass="40379">MKQEDRDGFAAQAALRAKLKRMVVENSRLDTIERYTRELVEETKALIAEDVLLDDGDAAPGQTFTYTELSVMPIIGPSGSTKTTSMLRVAEKLKKDYPGTTPVLIVKCRSNTRTMKNLQALVLEAFGDPQAKEVLQKQFADRYEQDIVTRAIRKVARAAGTYVVVLDESHTPLGKINKREWAATIAANFKSLVNDGLFAIIVMGTSDAELFFEMDSELNNRKIEGVSLEPVDLRRADHYHYFYRFVGRIDRQMVRDGIVDEPIGLIDDVRSRALVYDMSQGISGLVSRILMGALRISQRDKRRIITWEDIKLSFWAWKREQVDENGVPIEVYDPFVDQVRPTTLEAIRDMSKPTNA</sequence>
<accession>A0ABS3MBX7</accession>
<dbReference type="Gene3D" id="3.40.50.300">
    <property type="entry name" value="P-loop containing nucleotide triphosphate hydrolases"/>
    <property type="match status" value="1"/>
</dbReference>
<name>A0ABS3MBX7_9BRAD</name>
<organism evidence="2 3">
    <name type="scientific">Bradyrhizobium quebecense</name>
    <dbReference type="NCBI Taxonomy" id="2748629"/>
    <lineage>
        <taxon>Bacteria</taxon>
        <taxon>Pseudomonadati</taxon>
        <taxon>Pseudomonadota</taxon>
        <taxon>Alphaproteobacteria</taxon>
        <taxon>Hyphomicrobiales</taxon>
        <taxon>Nitrobacteraceae</taxon>
        <taxon>Bradyrhizobium</taxon>
    </lineage>
</organism>
<dbReference type="GO" id="GO:0005524">
    <property type="term" value="F:ATP binding"/>
    <property type="evidence" value="ECO:0007669"/>
    <property type="project" value="UniProtKB-KW"/>
</dbReference>
<keyword evidence="2" id="KW-0547">Nucleotide-binding</keyword>
<dbReference type="InterPro" id="IPR003593">
    <property type="entry name" value="AAA+_ATPase"/>
</dbReference>
<dbReference type="SMART" id="SM00382">
    <property type="entry name" value="AAA"/>
    <property type="match status" value="1"/>
</dbReference>
<dbReference type="Proteomes" id="UP000692816">
    <property type="component" value="Unassembled WGS sequence"/>
</dbReference>
<comment type="caution">
    <text evidence="2">The sequence shown here is derived from an EMBL/GenBank/DDBJ whole genome shotgun (WGS) entry which is preliminary data.</text>
</comment>
<reference evidence="2" key="1">
    <citation type="journal article" date="2021" name="Int. J. Syst. Evol. Microbiol.">
        <title>Bradyrhizobium septentrionale sp. nov. (sv. septentrionale) and Bradyrhizobium quebecense sp. nov. (sv. septentrionale) associated with legumes native to Canada possess rearranged symbiosis genes and numerous insertion sequences.</title>
        <authorList>
            <person name="Bromfield E.S.P."/>
            <person name="Cloutier S."/>
        </authorList>
    </citation>
    <scope>NUCLEOTIDE SEQUENCE</scope>
    <source>
        <strain evidence="2">12S5</strain>
    </source>
</reference>
<protein>
    <submittedName>
        <fullName evidence="2">ATP-binding protein</fullName>
    </submittedName>
</protein>
<dbReference type="InterPro" id="IPR049945">
    <property type="entry name" value="AAA_22"/>
</dbReference>
<evidence type="ECO:0000313" key="2">
    <source>
        <dbReference type="EMBL" id="MBO1428970.1"/>
    </source>
</evidence>
<proteinExistence type="predicted"/>
<gene>
    <name evidence="2" type="ORF">J4P68_05940</name>
</gene>
<keyword evidence="3" id="KW-1185">Reference proteome</keyword>
<dbReference type="SUPFAM" id="SSF52540">
    <property type="entry name" value="P-loop containing nucleoside triphosphate hydrolases"/>
    <property type="match status" value="1"/>
</dbReference>
<dbReference type="Pfam" id="PF13401">
    <property type="entry name" value="AAA_22"/>
    <property type="match status" value="1"/>
</dbReference>
<evidence type="ECO:0000313" key="3">
    <source>
        <dbReference type="Proteomes" id="UP000692816"/>
    </source>
</evidence>
<dbReference type="InterPro" id="IPR027417">
    <property type="entry name" value="P-loop_NTPase"/>
</dbReference>
<keyword evidence="2" id="KW-0067">ATP-binding</keyword>
<dbReference type="RefSeq" id="WP_207831149.1">
    <property type="nucleotide sequence ID" value="NZ_CP088282.1"/>
</dbReference>